<evidence type="ECO:0000256" key="1">
    <source>
        <dbReference type="SAM" id="MobiDB-lite"/>
    </source>
</evidence>
<protein>
    <recommendedName>
        <fullName evidence="4">Prolamin-like domain-containing protein</fullName>
    </recommendedName>
</protein>
<feature type="region of interest" description="Disordered" evidence="1">
    <location>
        <begin position="255"/>
        <end position="287"/>
    </location>
</feature>
<keyword evidence="2" id="KW-0732">Signal</keyword>
<feature type="compositionally biased region" description="Polar residues" evidence="1">
    <location>
        <begin position="198"/>
        <end position="216"/>
    </location>
</feature>
<evidence type="ECO:0008006" key="4">
    <source>
        <dbReference type="Google" id="ProtNLM"/>
    </source>
</evidence>
<accession>A0A6N2M2Q1</accession>
<dbReference type="PROSITE" id="PS51257">
    <property type="entry name" value="PROKAR_LIPOPROTEIN"/>
    <property type="match status" value="1"/>
</dbReference>
<feature type="compositionally biased region" description="Low complexity" evidence="1">
    <location>
        <begin position="122"/>
        <end position="132"/>
    </location>
</feature>
<evidence type="ECO:0000256" key="2">
    <source>
        <dbReference type="SAM" id="SignalP"/>
    </source>
</evidence>
<feature type="region of interest" description="Disordered" evidence="1">
    <location>
        <begin position="198"/>
        <end position="224"/>
    </location>
</feature>
<dbReference type="EMBL" id="CAADRP010001674">
    <property type="protein sequence ID" value="VFU47796.1"/>
    <property type="molecule type" value="Genomic_DNA"/>
</dbReference>
<evidence type="ECO:0000313" key="3">
    <source>
        <dbReference type="EMBL" id="VFU47796.1"/>
    </source>
</evidence>
<feature type="compositionally biased region" description="Polar residues" evidence="1">
    <location>
        <begin position="137"/>
        <end position="149"/>
    </location>
</feature>
<organism evidence="3">
    <name type="scientific">Salix viminalis</name>
    <name type="common">Common osier</name>
    <name type="synonym">Basket willow</name>
    <dbReference type="NCBI Taxonomy" id="40686"/>
    <lineage>
        <taxon>Eukaryota</taxon>
        <taxon>Viridiplantae</taxon>
        <taxon>Streptophyta</taxon>
        <taxon>Embryophyta</taxon>
        <taxon>Tracheophyta</taxon>
        <taxon>Spermatophyta</taxon>
        <taxon>Magnoliopsida</taxon>
        <taxon>eudicotyledons</taxon>
        <taxon>Gunneridae</taxon>
        <taxon>Pentapetalae</taxon>
        <taxon>rosids</taxon>
        <taxon>fabids</taxon>
        <taxon>Malpighiales</taxon>
        <taxon>Salicaceae</taxon>
        <taxon>Saliceae</taxon>
        <taxon>Salix</taxon>
    </lineage>
</organism>
<dbReference type="AlphaFoldDB" id="A0A6N2M2Q1"/>
<sequence>MSTKARVIAIVLLWAACSALLVQSGSAQPPPLPPIPVLPKIQLPPIPGLPLIPGLPQIPGLPRIRLPPIPGLPRIPLPPIPGLPLIPGLPQIPGLPLIPDSGAVFTSSTASYPWTAFASRSAPGAGSAATTPYPRQAFTSTTPNSRRSSCRTYSGHNQCWTAVANVAGCVPLALTSHLQVHTHLLRALLFASDSRLAQNPATSDSRPAQNPSTPDSRPSFDSRFAADSRPSFDSRLASDSGAAFTSYPWTAVTSRSAPGTGSASTTPCPRPVFTSTTPNSRRSSCRTSSGHNQCWTAVANAAGCVVDITPLLHRQLSTVGPACCKALIQ</sequence>
<feature type="signal peptide" evidence="2">
    <location>
        <begin position="1"/>
        <end position="27"/>
    </location>
</feature>
<reference evidence="3" key="1">
    <citation type="submission" date="2019-03" db="EMBL/GenBank/DDBJ databases">
        <authorList>
            <person name="Mank J."/>
            <person name="Almeida P."/>
        </authorList>
    </citation>
    <scope>NUCLEOTIDE SEQUENCE</scope>
    <source>
        <strain evidence="3">78183</strain>
    </source>
</reference>
<name>A0A6N2M2Q1_SALVM</name>
<feature type="chain" id="PRO_5026767805" description="Prolamin-like domain-containing protein" evidence="2">
    <location>
        <begin position="28"/>
        <end position="329"/>
    </location>
</feature>
<feature type="region of interest" description="Disordered" evidence="1">
    <location>
        <begin position="122"/>
        <end position="149"/>
    </location>
</feature>
<proteinExistence type="predicted"/>
<gene>
    <name evidence="3" type="ORF">SVIM_LOCUS308517</name>
</gene>